<dbReference type="InterPro" id="IPR014710">
    <property type="entry name" value="RmlC-like_jellyroll"/>
</dbReference>
<dbReference type="Gene3D" id="2.60.120.10">
    <property type="entry name" value="Jelly Rolls"/>
    <property type="match status" value="1"/>
</dbReference>
<feature type="domain" description="HTH araC/xylS-type" evidence="5">
    <location>
        <begin position="177"/>
        <end position="274"/>
    </location>
</feature>
<dbReference type="PANTHER" id="PTHR46796">
    <property type="entry name" value="HTH-TYPE TRANSCRIPTIONAL ACTIVATOR RHAS-RELATED"/>
    <property type="match status" value="1"/>
</dbReference>
<dbReference type="RefSeq" id="WP_264981540.1">
    <property type="nucleotide sequence ID" value="NZ_AP026708.1"/>
</dbReference>
<evidence type="ECO:0000313" key="6">
    <source>
        <dbReference type="EMBL" id="BDQ34643.1"/>
    </source>
</evidence>
<keyword evidence="3" id="KW-0010">Activator</keyword>
<proteinExistence type="predicted"/>
<dbReference type="Proteomes" id="UP001061361">
    <property type="component" value="Chromosome"/>
</dbReference>
<dbReference type="InterPro" id="IPR020449">
    <property type="entry name" value="Tscrpt_reg_AraC-type_HTH"/>
</dbReference>
<organism evidence="6 7">
    <name type="scientific">Pseudodesulfovibrio portus</name>
    <dbReference type="NCBI Taxonomy" id="231439"/>
    <lineage>
        <taxon>Bacteria</taxon>
        <taxon>Pseudomonadati</taxon>
        <taxon>Thermodesulfobacteriota</taxon>
        <taxon>Desulfovibrionia</taxon>
        <taxon>Desulfovibrionales</taxon>
        <taxon>Desulfovibrionaceae</taxon>
    </lineage>
</organism>
<dbReference type="Pfam" id="PF02311">
    <property type="entry name" value="AraC_binding"/>
    <property type="match status" value="1"/>
</dbReference>
<dbReference type="InterPro" id="IPR018060">
    <property type="entry name" value="HTH_AraC"/>
</dbReference>
<dbReference type="PROSITE" id="PS00041">
    <property type="entry name" value="HTH_ARAC_FAMILY_1"/>
    <property type="match status" value="1"/>
</dbReference>
<keyword evidence="7" id="KW-1185">Reference proteome</keyword>
<dbReference type="SUPFAM" id="SSF51215">
    <property type="entry name" value="Regulatory protein AraC"/>
    <property type="match status" value="1"/>
</dbReference>
<dbReference type="PANTHER" id="PTHR46796:SF2">
    <property type="entry name" value="TRANSCRIPTIONAL REGULATORY PROTEIN"/>
    <property type="match status" value="1"/>
</dbReference>
<evidence type="ECO:0000259" key="5">
    <source>
        <dbReference type="PROSITE" id="PS01124"/>
    </source>
</evidence>
<name>A0ABN6RXD2_9BACT</name>
<keyword evidence="1" id="KW-0805">Transcription regulation</keyword>
<dbReference type="InterPro" id="IPR050204">
    <property type="entry name" value="AraC_XylS_family_regulators"/>
</dbReference>
<dbReference type="InterPro" id="IPR037923">
    <property type="entry name" value="HTH-like"/>
</dbReference>
<accession>A0ABN6RXD2</accession>
<dbReference type="InterPro" id="IPR009057">
    <property type="entry name" value="Homeodomain-like_sf"/>
</dbReference>
<keyword evidence="4" id="KW-0804">Transcription</keyword>
<evidence type="ECO:0000256" key="3">
    <source>
        <dbReference type="ARBA" id="ARBA00023159"/>
    </source>
</evidence>
<dbReference type="InterPro" id="IPR003313">
    <property type="entry name" value="AraC-bd"/>
</dbReference>
<reference evidence="6" key="1">
    <citation type="submission" date="2022-08" db="EMBL/GenBank/DDBJ databases">
        <title>Genome Sequence of the sulphate-reducing bacterium, Pseudodesulfovibrio portus JCM14722.</title>
        <authorList>
            <person name="Kondo R."/>
            <person name="Kataoka T."/>
        </authorList>
    </citation>
    <scope>NUCLEOTIDE SEQUENCE</scope>
    <source>
        <strain evidence="6">JCM 14722</strain>
    </source>
</reference>
<dbReference type="Gene3D" id="1.10.10.60">
    <property type="entry name" value="Homeodomain-like"/>
    <property type="match status" value="1"/>
</dbReference>
<dbReference type="EMBL" id="AP026708">
    <property type="protein sequence ID" value="BDQ34643.1"/>
    <property type="molecule type" value="Genomic_DNA"/>
</dbReference>
<evidence type="ECO:0000256" key="1">
    <source>
        <dbReference type="ARBA" id="ARBA00023015"/>
    </source>
</evidence>
<evidence type="ECO:0000313" key="7">
    <source>
        <dbReference type="Proteomes" id="UP001061361"/>
    </source>
</evidence>
<dbReference type="Pfam" id="PF12833">
    <property type="entry name" value="HTH_18"/>
    <property type="match status" value="1"/>
</dbReference>
<dbReference type="SUPFAM" id="SSF46689">
    <property type="entry name" value="Homeodomain-like"/>
    <property type="match status" value="2"/>
</dbReference>
<sequence>MGKTPANTDVRFWRDPDLPGVEVRYSSYNEEAFRDHAHAAYSIGFLESGRTVFQLEGEPHAAVGGQMVFIGPHMVHACNPDSDSDMAYRMFYVDPHWLSSVATEVFGHPVDAVSFPRPVADDPELAALWRTLHEAIMDGADRLEKESLLVQGLADVIARHAEMGGPGEPAGNEAAVRKVKDHLAANLTGRVSLDELSAVAHLSRYHLLRVFQGAVGLPPHAYQNQLRVDLGKKLLAGGMAISQAAVEAGFGDQSHFSRIFKKYTGATPKQYRDASA</sequence>
<dbReference type="InterPro" id="IPR018062">
    <property type="entry name" value="HTH_AraC-typ_CS"/>
</dbReference>
<dbReference type="PRINTS" id="PR00032">
    <property type="entry name" value="HTHARAC"/>
</dbReference>
<dbReference type="SMART" id="SM00342">
    <property type="entry name" value="HTH_ARAC"/>
    <property type="match status" value="1"/>
</dbReference>
<keyword evidence="2" id="KW-0238">DNA-binding</keyword>
<evidence type="ECO:0000256" key="4">
    <source>
        <dbReference type="ARBA" id="ARBA00023163"/>
    </source>
</evidence>
<dbReference type="PROSITE" id="PS01124">
    <property type="entry name" value="HTH_ARAC_FAMILY_2"/>
    <property type="match status" value="1"/>
</dbReference>
<evidence type="ECO:0000256" key="2">
    <source>
        <dbReference type="ARBA" id="ARBA00023125"/>
    </source>
</evidence>
<gene>
    <name evidence="6" type="ORF">JCM14722_21850</name>
</gene>
<protein>
    <submittedName>
        <fullName evidence="6">AraC family transcriptional regulator</fullName>
    </submittedName>
</protein>